<keyword evidence="19" id="KW-1185">Reference proteome</keyword>
<evidence type="ECO:0000313" key="18">
    <source>
        <dbReference type="EMBL" id="KAL0912712.1"/>
    </source>
</evidence>
<dbReference type="SUPFAM" id="SSF51905">
    <property type="entry name" value="FAD/NAD(P)-binding domain"/>
    <property type="match status" value="1"/>
</dbReference>
<evidence type="ECO:0000256" key="2">
    <source>
        <dbReference type="ARBA" id="ARBA00003842"/>
    </source>
</evidence>
<sequence length="758" mass="82265">MVSSKVSNVSVATPSPPSSPATANMKQSLWEEPPWHQNSLSKRQMESLVAICDTLLPSMDPPPRDSDDSGDVDGVATFYRTSASMAGITERIGEIISGGMIHPQMALLRWALLLLSTWYGTLVLCGRHCLSSRFPFVKRFEMLEQDKREEIIFSWSFSCFRHLRMLYTCVKCITMRFYFSQVNEKKENPSWKAIGYCGPDPSPVDKSQSAAISHHESPLNSALLHLNNPPEIIAGKLHQAGFTSPTFILNSNLTLHCDAVIIGSGSGGSVAAGVLAAAGHKILVIEKGDYYSPSELSLLEGPTCSAMYEGGGIAATDDASMFVLAGATVGGGSTINWSAAIPTPQSVRREWCDERRLELFGSKAYDLALEAVRRRLGVQSRVNEEGFNSAVLRRGCEAAGYDVADVPCNAPPDHYCGWCQFGCKDRKKKSALVTWLDDMASSGNGFILPGCRAVKIVKISGKKRPVAAGVVVESSAGFQFTIMSKVTIVACGALNTPRLLKRSGLRNRHIGKNLHLHPVVMAWGYFPESSGWPEKTKRSYEGGILTSMARPNGSNNVILQTPALHPGIYAALVPWVSASDFRRRMLRFARTAHIFALVRDQGNGAVDYPGHLTHRLAVDDEKGLQEGLEAAVRVLEAAGAEEVGTQWVGGEKGKGREGVERVVNGVRKRRIGDLKTPMSSAHQMGSCRMGVTEKEGAVRPDGETWEVEGLFVADTSVFPTALGVNPMVTVQAVAYCIAQNVDEVLRRKMVDSSGALHL</sequence>
<dbReference type="Gene3D" id="3.50.50.60">
    <property type="entry name" value="FAD/NAD(P)-binding domain"/>
    <property type="match status" value="2"/>
</dbReference>
<keyword evidence="10 12" id="KW-0560">Oxidoreductase</keyword>
<evidence type="ECO:0000313" key="19">
    <source>
        <dbReference type="Proteomes" id="UP001552299"/>
    </source>
</evidence>
<dbReference type="EMBL" id="JANQDX010000014">
    <property type="protein sequence ID" value="KAL0912712.1"/>
    <property type="molecule type" value="Genomic_DNA"/>
</dbReference>
<proteinExistence type="inferred from homology"/>
<evidence type="ECO:0000256" key="1">
    <source>
        <dbReference type="ARBA" id="ARBA00000920"/>
    </source>
</evidence>
<name>A0ABD0UQN5_DENTH</name>
<dbReference type="AlphaFoldDB" id="A0ABD0UQN5"/>
<comment type="catalytic activity">
    <reaction evidence="1 12">
        <text>a long-chain primary fatty alcohol + O2 = a long-chain fatty aldehyde + H2O2</text>
        <dbReference type="Rhea" id="RHEA:22756"/>
        <dbReference type="ChEBI" id="CHEBI:15379"/>
        <dbReference type="ChEBI" id="CHEBI:16240"/>
        <dbReference type="ChEBI" id="CHEBI:17176"/>
        <dbReference type="ChEBI" id="CHEBI:77396"/>
        <dbReference type="EC" id="1.1.3.20"/>
    </reaction>
</comment>
<comment type="function">
    <text evidence="2 12">Long-chain fatty alcohol oxidase involved in the omega-oxidation pathway of lipid degradation.</text>
</comment>
<comment type="caution">
    <text evidence="18">The sequence shown here is derived from an EMBL/GenBank/DDBJ whole genome shotgun (WGS) entry which is preliminary data.</text>
</comment>
<evidence type="ECO:0000256" key="15">
    <source>
        <dbReference type="SAM" id="MobiDB-lite"/>
    </source>
</evidence>
<dbReference type="InterPro" id="IPR007867">
    <property type="entry name" value="GMC_OxRtase_C"/>
</dbReference>
<dbReference type="PANTHER" id="PTHR46056:SF4">
    <property type="entry name" value="LONG-CHAIN-ALCOHOL OXIDASE FAO4A"/>
    <property type="match status" value="1"/>
</dbReference>
<keyword evidence="6" id="KW-0285">Flavoprotein</keyword>
<comment type="similarity">
    <text evidence="4 12">Belongs to the GMC oxidoreductase family.</text>
</comment>
<comment type="subcellular location">
    <subcellularLocation>
        <location evidence="3 12">Membrane</location>
    </subcellularLocation>
</comment>
<evidence type="ECO:0000256" key="8">
    <source>
        <dbReference type="ARBA" id="ARBA00022827"/>
    </source>
</evidence>
<keyword evidence="7" id="KW-0812">Transmembrane</keyword>
<reference evidence="18 19" key="1">
    <citation type="journal article" date="2024" name="Plant Biotechnol. J.">
        <title>Dendrobium thyrsiflorum genome and its molecular insights into genes involved in important horticultural traits.</title>
        <authorList>
            <person name="Chen B."/>
            <person name="Wang J.Y."/>
            <person name="Zheng P.J."/>
            <person name="Li K.L."/>
            <person name="Liang Y.M."/>
            <person name="Chen X.F."/>
            <person name="Zhang C."/>
            <person name="Zhao X."/>
            <person name="He X."/>
            <person name="Zhang G.Q."/>
            <person name="Liu Z.J."/>
            <person name="Xu Q."/>
        </authorList>
    </citation>
    <scope>NUCLEOTIDE SEQUENCE [LARGE SCALE GENOMIC DNA]</scope>
    <source>
        <strain evidence="18">GZMU011</strain>
    </source>
</reference>
<evidence type="ECO:0000256" key="10">
    <source>
        <dbReference type="ARBA" id="ARBA00023002"/>
    </source>
</evidence>
<dbReference type="PANTHER" id="PTHR46056">
    <property type="entry name" value="LONG-CHAIN-ALCOHOL OXIDASE"/>
    <property type="match status" value="1"/>
</dbReference>
<dbReference type="Pfam" id="PF00732">
    <property type="entry name" value="GMC_oxred_N"/>
    <property type="match status" value="1"/>
</dbReference>
<feature type="domain" description="Glucose-methanol-choline oxidoreductase C-terminal" evidence="17">
    <location>
        <begin position="619"/>
        <end position="734"/>
    </location>
</feature>
<dbReference type="Proteomes" id="UP001552299">
    <property type="component" value="Unassembled WGS sequence"/>
</dbReference>
<evidence type="ECO:0000256" key="9">
    <source>
        <dbReference type="ARBA" id="ARBA00022989"/>
    </source>
</evidence>
<organism evidence="18 19">
    <name type="scientific">Dendrobium thyrsiflorum</name>
    <name type="common">Pinecone-like raceme dendrobium</name>
    <name type="synonym">Orchid</name>
    <dbReference type="NCBI Taxonomy" id="117978"/>
    <lineage>
        <taxon>Eukaryota</taxon>
        <taxon>Viridiplantae</taxon>
        <taxon>Streptophyta</taxon>
        <taxon>Embryophyta</taxon>
        <taxon>Tracheophyta</taxon>
        <taxon>Spermatophyta</taxon>
        <taxon>Magnoliopsida</taxon>
        <taxon>Liliopsida</taxon>
        <taxon>Asparagales</taxon>
        <taxon>Orchidaceae</taxon>
        <taxon>Epidendroideae</taxon>
        <taxon>Malaxideae</taxon>
        <taxon>Dendrobiinae</taxon>
        <taxon>Dendrobium</taxon>
    </lineage>
</organism>
<keyword evidence="9" id="KW-1133">Transmembrane helix</keyword>
<feature type="active site" description="Proton acceptor" evidence="13">
    <location>
        <position position="682"/>
    </location>
</feature>
<evidence type="ECO:0000256" key="7">
    <source>
        <dbReference type="ARBA" id="ARBA00022692"/>
    </source>
</evidence>
<dbReference type="PIRSF" id="PIRSF028937">
    <property type="entry name" value="Lg_Ch_AO"/>
    <property type="match status" value="1"/>
</dbReference>
<evidence type="ECO:0000256" key="3">
    <source>
        <dbReference type="ARBA" id="ARBA00004370"/>
    </source>
</evidence>
<gene>
    <name evidence="18" type="ORF">M5K25_018704</name>
</gene>
<dbReference type="InterPro" id="IPR012400">
    <property type="entry name" value="Long_Oxdase"/>
</dbReference>
<keyword evidence="8 14" id="KW-0274">FAD</keyword>
<evidence type="ECO:0000256" key="6">
    <source>
        <dbReference type="ARBA" id="ARBA00022630"/>
    </source>
</evidence>
<dbReference type="GO" id="GO:0046577">
    <property type="term" value="F:long-chain-alcohol oxidase activity"/>
    <property type="evidence" value="ECO:0007669"/>
    <property type="project" value="UniProtKB-EC"/>
</dbReference>
<evidence type="ECO:0000259" key="16">
    <source>
        <dbReference type="Pfam" id="PF00732"/>
    </source>
</evidence>
<evidence type="ECO:0000256" key="13">
    <source>
        <dbReference type="PIRSR" id="PIRSR028937-1"/>
    </source>
</evidence>
<dbReference type="EC" id="1.1.3.20" evidence="5 12"/>
<keyword evidence="11 12" id="KW-0472">Membrane</keyword>
<feature type="compositionally biased region" description="Low complexity" evidence="15">
    <location>
        <begin position="1"/>
        <end position="13"/>
    </location>
</feature>
<feature type="binding site" evidence="14">
    <location>
        <begin position="257"/>
        <end position="272"/>
    </location>
    <ligand>
        <name>FAD</name>
        <dbReference type="ChEBI" id="CHEBI:57692"/>
    </ligand>
</feature>
<evidence type="ECO:0000256" key="14">
    <source>
        <dbReference type="PIRSR" id="PIRSR028937-2"/>
    </source>
</evidence>
<evidence type="ECO:0000256" key="5">
    <source>
        <dbReference type="ARBA" id="ARBA00013125"/>
    </source>
</evidence>
<dbReference type="InterPro" id="IPR000172">
    <property type="entry name" value="GMC_OxRdtase_N"/>
</dbReference>
<protein>
    <recommendedName>
        <fullName evidence="5 12">Long-chain-alcohol oxidase</fullName>
        <ecNumber evidence="5 12">1.1.3.20</ecNumber>
    </recommendedName>
</protein>
<accession>A0ABD0UQN5</accession>
<dbReference type="InterPro" id="IPR036188">
    <property type="entry name" value="FAD/NAD-bd_sf"/>
</dbReference>
<evidence type="ECO:0000256" key="12">
    <source>
        <dbReference type="PIRNR" id="PIRNR028937"/>
    </source>
</evidence>
<evidence type="ECO:0000256" key="11">
    <source>
        <dbReference type="ARBA" id="ARBA00023136"/>
    </source>
</evidence>
<evidence type="ECO:0000259" key="17">
    <source>
        <dbReference type="Pfam" id="PF05199"/>
    </source>
</evidence>
<evidence type="ECO:0000256" key="4">
    <source>
        <dbReference type="ARBA" id="ARBA00010790"/>
    </source>
</evidence>
<dbReference type="Pfam" id="PF05199">
    <property type="entry name" value="GMC_oxred_C"/>
    <property type="match status" value="1"/>
</dbReference>
<feature type="region of interest" description="Disordered" evidence="15">
    <location>
        <begin position="1"/>
        <end position="32"/>
    </location>
</feature>
<dbReference type="GO" id="GO:0016020">
    <property type="term" value="C:membrane"/>
    <property type="evidence" value="ECO:0007669"/>
    <property type="project" value="UniProtKB-SubCell"/>
</dbReference>
<feature type="domain" description="Glucose-methanol-choline oxidoreductase N-terminal" evidence="16">
    <location>
        <begin position="306"/>
        <end position="519"/>
    </location>
</feature>